<reference evidence="1 2" key="1">
    <citation type="submission" date="2016-10" db="EMBL/GenBank/DDBJ databases">
        <authorList>
            <person name="Varghese N."/>
            <person name="Submissions S."/>
        </authorList>
    </citation>
    <scope>NUCLEOTIDE SEQUENCE [LARGE SCALE GENOMIC DNA]</scope>
    <source>
        <strain evidence="1 2">DSM 16643</strain>
    </source>
</reference>
<dbReference type="OrthoDB" id="387406at2157"/>
<keyword evidence="2" id="KW-1185">Reference proteome</keyword>
<protein>
    <submittedName>
        <fullName evidence="1">Uncharacterized protein</fullName>
    </submittedName>
</protein>
<gene>
    <name evidence="1" type="ORF">SAMN02910315_01411</name>
</gene>
<dbReference type="InterPro" id="IPR043733">
    <property type="entry name" value="DUF5677"/>
</dbReference>
<sequence length="492" mass="58781">MRKHPYDKLKDHGNPKKGILKSPINQMGNITYYSWMKECFPDFIWIALIVDYYGRRPAFAILSFIFNDIKKLSFEFESLQLSYIFSLENEKQEEFYEILLKHINIEILNPLTIVFNSEDKELFFKYFFKEGMSVEEKLKILESVTDNYGHNKSDGSTDVQYVILTFYMTIRQIIHFTKDVKIAFDALYYYQKTNHEEWEMRTYRPTVRSMFGSLQYLIYKHDSVFIKLFWKELLEVGDCKLKYGRYENEYLMDENFIEDIKVEFQKLIIDNMHSELEDSKFNVIIGSSVYALKILNELVECNLRNKVMGRLSLRIIIEIYIMLKFINNEEDEKPGLWEEYQEYGIGKYKLILIKAREIDEFENSHLNPTLLDFLVNEQIDEMFQNVDFRNFENKTNIRDKAIKVNEKELFDVYYDYESSYAHGLWGAVRESSMLKCENPLHLGHNVPDVHLNKNLADVLPDAIMVFKKLLSFINENYPLSEEFLSKYEVKNE</sequence>
<name>A0A1G5WIF8_9EURY</name>
<dbReference type="EMBL" id="FMXB01000010">
    <property type="protein sequence ID" value="SDA57426.1"/>
    <property type="molecule type" value="Genomic_DNA"/>
</dbReference>
<dbReference type="Pfam" id="PF18928">
    <property type="entry name" value="DUF5677"/>
    <property type="match status" value="1"/>
</dbReference>
<organism evidence="1 2">
    <name type="scientific">Methanobrevibacter millerae</name>
    <dbReference type="NCBI Taxonomy" id="230361"/>
    <lineage>
        <taxon>Archaea</taxon>
        <taxon>Methanobacteriati</taxon>
        <taxon>Methanobacteriota</taxon>
        <taxon>Methanomada group</taxon>
        <taxon>Methanobacteria</taxon>
        <taxon>Methanobacteriales</taxon>
        <taxon>Methanobacteriaceae</taxon>
        <taxon>Methanobrevibacter</taxon>
    </lineage>
</organism>
<evidence type="ECO:0000313" key="1">
    <source>
        <dbReference type="EMBL" id="SDA57426.1"/>
    </source>
</evidence>
<evidence type="ECO:0000313" key="2">
    <source>
        <dbReference type="Proteomes" id="UP000323439"/>
    </source>
</evidence>
<dbReference type="Proteomes" id="UP000323439">
    <property type="component" value="Unassembled WGS sequence"/>
</dbReference>
<dbReference type="AlphaFoldDB" id="A0A1G5WIF8"/>
<accession>A0A1G5WIF8</accession>
<proteinExistence type="predicted"/>
<dbReference type="RefSeq" id="WP_149731958.1">
    <property type="nucleotide sequence ID" value="NZ_FMXB01000010.1"/>
</dbReference>